<comment type="caution">
    <text evidence="2">The sequence shown here is derived from an EMBL/GenBank/DDBJ whole genome shotgun (WGS) entry which is preliminary data.</text>
</comment>
<feature type="signal peptide" evidence="1">
    <location>
        <begin position="1"/>
        <end position="27"/>
    </location>
</feature>
<accession>A0A7C4KIV9</accession>
<evidence type="ECO:0000256" key="1">
    <source>
        <dbReference type="SAM" id="SignalP"/>
    </source>
</evidence>
<sequence length="258" mass="26900">MFKKLFFGGLALVLALGLAFQASPVFAMAGSGGTAGVPNPPVLARIRSVTLLETSPYQLRIVGSLPSACHQLRVTTSPVGDDPQTSGPSPLSIWVRGVPLPDVACPPSPKPFVATVTLDPVKLNLAPGKYVALVNPVDGQSAFTAQFIVRPPQVDVILATLTRLAVMESNPPQFSISGTLPATCYQPQVSAPKVSGAIISVFVRGVAPKGMPCGEALRTFTKTVTIDPAKLGLAPGTYTVLFNPVNGESRFKAAVTVR</sequence>
<feature type="chain" id="PRO_5027634201" evidence="1">
    <location>
        <begin position="28"/>
        <end position="258"/>
    </location>
</feature>
<reference evidence="2" key="1">
    <citation type="journal article" date="2020" name="mSystems">
        <title>Genome- and Community-Level Interaction Insights into Carbon Utilization and Element Cycling Functions of Hydrothermarchaeota in Hydrothermal Sediment.</title>
        <authorList>
            <person name="Zhou Z."/>
            <person name="Liu Y."/>
            <person name="Xu W."/>
            <person name="Pan J."/>
            <person name="Luo Z.H."/>
            <person name="Li M."/>
        </authorList>
    </citation>
    <scope>NUCLEOTIDE SEQUENCE [LARGE SCALE GENOMIC DNA]</scope>
    <source>
        <strain evidence="2">SpSt-573</strain>
    </source>
</reference>
<evidence type="ECO:0000313" key="2">
    <source>
        <dbReference type="EMBL" id="HGS22692.1"/>
    </source>
</evidence>
<name>A0A7C4KIV9_9CHLR</name>
<dbReference type="AlphaFoldDB" id="A0A7C4KIV9"/>
<gene>
    <name evidence="2" type="ORF">ENT37_12620</name>
</gene>
<keyword evidence="1" id="KW-0732">Signal</keyword>
<dbReference type="EMBL" id="DSYK01000630">
    <property type="protein sequence ID" value="HGS22692.1"/>
    <property type="molecule type" value="Genomic_DNA"/>
</dbReference>
<protein>
    <submittedName>
        <fullName evidence="2">Uncharacterized protein</fullName>
    </submittedName>
</protein>
<organism evidence="2">
    <name type="scientific">Anaerolinea thermolimosa</name>
    <dbReference type="NCBI Taxonomy" id="229919"/>
    <lineage>
        <taxon>Bacteria</taxon>
        <taxon>Bacillati</taxon>
        <taxon>Chloroflexota</taxon>
        <taxon>Anaerolineae</taxon>
        <taxon>Anaerolineales</taxon>
        <taxon>Anaerolineaceae</taxon>
        <taxon>Anaerolinea</taxon>
    </lineage>
</organism>
<proteinExistence type="predicted"/>